<evidence type="ECO:0000313" key="3">
    <source>
        <dbReference type="Proteomes" id="UP001165080"/>
    </source>
</evidence>
<feature type="compositionally biased region" description="Low complexity" evidence="1">
    <location>
        <begin position="1608"/>
        <end position="1620"/>
    </location>
</feature>
<protein>
    <submittedName>
        <fullName evidence="2">Uncharacterized protein</fullName>
    </submittedName>
</protein>
<feature type="region of interest" description="Disordered" evidence="1">
    <location>
        <begin position="339"/>
        <end position="369"/>
    </location>
</feature>
<feature type="region of interest" description="Disordered" evidence="1">
    <location>
        <begin position="252"/>
        <end position="301"/>
    </location>
</feature>
<feature type="compositionally biased region" description="Polar residues" evidence="1">
    <location>
        <begin position="862"/>
        <end position="880"/>
    </location>
</feature>
<evidence type="ECO:0000313" key="2">
    <source>
        <dbReference type="EMBL" id="GLC55827.1"/>
    </source>
</evidence>
<feature type="compositionally biased region" description="Low complexity" evidence="1">
    <location>
        <begin position="183"/>
        <end position="193"/>
    </location>
</feature>
<dbReference type="GO" id="GO:0000785">
    <property type="term" value="C:chromatin"/>
    <property type="evidence" value="ECO:0007669"/>
    <property type="project" value="TreeGrafter"/>
</dbReference>
<keyword evidence="3" id="KW-1185">Reference proteome</keyword>
<feature type="compositionally biased region" description="Low complexity" evidence="1">
    <location>
        <begin position="708"/>
        <end position="725"/>
    </location>
</feature>
<feature type="compositionally biased region" description="Basic residues" evidence="1">
    <location>
        <begin position="161"/>
        <end position="182"/>
    </location>
</feature>
<reference evidence="2 3" key="1">
    <citation type="journal article" date="2023" name="Commun. Biol.">
        <title>Reorganization of the ancestral sex-determining regions during the evolution of trioecy in Pleodorina starrii.</title>
        <authorList>
            <person name="Takahashi K."/>
            <person name="Suzuki S."/>
            <person name="Kawai-Toyooka H."/>
            <person name="Yamamoto K."/>
            <person name="Hamaji T."/>
            <person name="Ootsuki R."/>
            <person name="Yamaguchi H."/>
            <person name="Kawachi M."/>
            <person name="Higashiyama T."/>
            <person name="Nozaki H."/>
        </authorList>
    </citation>
    <scope>NUCLEOTIDE SEQUENCE [LARGE SCALE GENOMIC DNA]</scope>
    <source>
        <strain evidence="2 3">NIES-4479</strain>
    </source>
</reference>
<proteinExistence type="predicted"/>
<evidence type="ECO:0000256" key="1">
    <source>
        <dbReference type="SAM" id="MobiDB-lite"/>
    </source>
</evidence>
<feature type="compositionally biased region" description="Basic and acidic residues" evidence="1">
    <location>
        <begin position="281"/>
        <end position="292"/>
    </location>
</feature>
<comment type="caution">
    <text evidence="2">The sequence shown here is derived from an EMBL/GenBank/DDBJ whole genome shotgun (WGS) entry which is preliminary data.</text>
</comment>
<sequence>MHSAYSLPVSHEPSGLFVQTLSWLLDRNRLHAPRPAWTKAGASDVRVAKASANVQAAAVSRGGVSPPQPRSGLSVGNPAPPLYGGNVTPALAPEEELSPAACDATAAAVLQAAAASAAAAAGNHCNSSGGWPRSGRPGCGGGAAAAAAFGDWPLVNGGTHHDHHQHQQQRHGLHHQHERQRRQQQQQQWQQQQRHGEQHVLAELRVPEPLGIHLGSRALLAHAAAAFPAAAPAPDPAAATQPPVLLVGTRTAAAGGGSRGCSSSSSSSDGAGGRGGGGQHWQERQRPLHPDSQRQQLAAPGAADLAHGGVAWPVGGSVSRHGGVGGRQAVVAADVLGQRHGEGAHRPPAARDALTGPPPAPLPLSVDDLGREGLQGAVDAAATATANASIAGHRRGPPQPAWELFRPPPTAAAATSTSSRGLLEPPPRQRNQPTPHGRHPAAPPPPVWPPPPPPLSLAAGAIAAGAEAATAHSSHAFGQASSNLQGSALSPPAAAAVGGGGGGAPATTRLGGAALSAAIRAATSLDELADLYDTQRDGFRSGHVSAALGRLPHAAGLSRVTSKPRLAAARHEGLLQQLLARFEVHRAAGEYGTRDLSACAWVLGTLGRRERAGMVADLSGHMLALRRRHLTAAAAAPPPPGRASDCTPLDVSNMALGMAKAGVTSPDLWEQLAEAATARLGEFGSQETANLAWSFAQAHREFCRREAAAPAAPAGAAGGDAPPEATSEDESELWSGFAAWPAGCGGAAAPAAPRALHTAWRRWAAGFVEDVLAPRARQMLSLRLFTPQQAANAAWALAALGHADARTLAAVAAAAEAAAAEAVAAVTPRPRRAPPLTPQGVCMLVWAMATMVTTRRLGAASLGNSSRASDDSNINNTCGAGSSSNSSSSSGSETSVRQDSSPSGSTPSTSSSIRDTNRASGDQHSSSSNSASSGDSASSNSTVREDCSPPPPPEPPPPPRPQPAASSRPAVNPGALLALARVASSRIDRFTAQGLSNLLWGLGVLGFRSPREVLELATREALLRLPELRPLGLSTLLEDWARARRYHPALFAAAAPLAAAQLHGGGGADAWRPRTLVRLLRAYGAVGHADRRLFWAAAAALAPDGGRGGGGVGLGLREGGGGGAAAAAAAPMDELSPAELYQLACAYGRVGVHAPQLMDELLARLAPLLTAAAAAPPPRAAGRLLCTLAVLGHRPAGAAAVAAFRSLRRSVLIGLSHMTSRHALAAVWALARLRSAGAPAVLQMARLLARRAAPSAAGLGAGLTAVARTPSVWDSPAALARFVWVLGRGAAAAAADAERLRAAATIEAGKTVARSGAGAAARGVGAAAAAEVKAADGVLMELAGGLVAVAEALLDRPGADDLPGEVLVALAEALAELLALAPEGAGDASHVAAMRLYDMSYSCFLAVAELALRSGAAGAGTGAGAAPPPHGPLAARDLTAFVHAMYDSGVVARQPAMRAAAARQVLYRLQAAAAPPPPPPGSAPGPRGWASHSRQPPWQQQRRPLPPPHHQHQHDTRRSHHQRPPRLSADDLARLLAAAARLGLFEHPLAQPLLRDAARALVRSVAAPAATTTIATASASGAAAALACSGGASAVEPTIAASGATQHAGARGPVGAAARGTSTGAEPAAAASRSPLGLAALQELLRYCWPGDDAEGEGEGEAERSGCSTEGEGGDRSSSSRPPGGRPPGAGDGGAAAAAAAAASDGRALRRALHGWAARQALPVLPWLHAGLRVQVLAAVGAA</sequence>
<feature type="compositionally biased region" description="Low complexity" evidence="1">
    <location>
        <begin position="260"/>
        <end position="269"/>
    </location>
</feature>
<dbReference type="Proteomes" id="UP001165080">
    <property type="component" value="Unassembled WGS sequence"/>
</dbReference>
<feature type="compositionally biased region" description="Low complexity" evidence="1">
    <location>
        <begin position="881"/>
        <end position="892"/>
    </location>
</feature>
<feature type="region of interest" description="Disordered" evidence="1">
    <location>
        <begin position="862"/>
        <end position="970"/>
    </location>
</feature>
<feature type="compositionally biased region" description="Low complexity" evidence="1">
    <location>
        <begin position="900"/>
        <end position="912"/>
    </location>
</feature>
<dbReference type="EMBL" id="BRXU01000014">
    <property type="protein sequence ID" value="GLC55827.1"/>
    <property type="molecule type" value="Genomic_DNA"/>
</dbReference>
<dbReference type="PANTHER" id="PTHR13992">
    <property type="entry name" value="NUCLEAR RECEPTOR CO-REPRESSOR RELATED NCOR"/>
    <property type="match status" value="1"/>
</dbReference>
<feature type="compositionally biased region" description="Low complexity" evidence="1">
    <location>
        <begin position="1492"/>
        <end position="1503"/>
    </location>
</feature>
<feature type="region of interest" description="Disordered" evidence="1">
    <location>
        <begin position="388"/>
        <end position="455"/>
    </location>
</feature>
<gene>
    <name evidence="2" type="primary">PLEST010052</name>
    <name evidence="2" type="ORF">PLESTB_001033200</name>
</gene>
<feature type="compositionally biased region" description="Low complexity" evidence="1">
    <location>
        <begin position="920"/>
        <end position="941"/>
    </location>
</feature>
<feature type="region of interest" description="Disordered" evidence="1">
    <location>
        <begin position="1472"/>
        <end position="1525"/>
    </location>
</feature>
<feature type="compositionally biased region" description="Pro residues" evidence="1">
    <location>
        <begin position="441"/>
        <end position="455"/>
    </location>
</feature>
<dbReference type="InterPro" id="IPR051571">
    <property type="entry name" value="N-CoR_corepressor"/>
</dbReference>
<organism evidence="2 3">
    <name type="scientific">Pleodorina starrii</name>
    <dbReference type="NCBI Taxonomy" id="330485"/>
    <lineage>
        <taxon>Eukaryota</taxon>
        <taxon>Viridiplantae</taxon>
        <taxon>Chlorophyta</taxon>
        <taxon>core chlorophytes</taxon>
        <taxon>Chlorophyceae</taxon>
        <taxon>CS clade</taxon>
        <taxon>Chlamydomonadales</taxon>
        <taxon>Volvocaceae</taxon>
        <taxon>Pleodorina</taxon>
    </lineage>
</organism>
<name>A0A9W6F472_9CHLO</name>
<accession>A0A9W6F472</accession>
<feature type="region of interest" description="Disordered" evidence="1">
    <location>
        <begin position="707"/>
        <end position="732"/>
    </location>
</feature>
<dbReference type="PANTHER" id="PTHR13992:SF39">
    <property type="entry name" value="SMRTER, ISOFORM G"/>
    <property type="match status" value="1"/>
</dbReference>
<feature type="region of interest" description="Disordered" evidence="1">
    <location>
        <begin position="122"/>
        <end position="196"/>
    </location>
</feature>
<feature type="compositionally biased region" description="Pro residues" evidence="1">
    <location>
        <begin position="948"/>
        <end position="962"/>
    </location>
</feature>
<feature type="region of interest" description="Disordered" evidence="1">
    <location>
        <begin position="1604"/>
        <end position="1632"/>
    </location>
</feature>
<feature type="compositionally biased region" description="Basic residues" evidence="1">
    <location>
        <begin position="1509"/>
        <end position="1524"/>
    </location>
</feature>
<feature type="compositionally biased region" description="Low complexity" evidence="1">
    <location>
        <begin position="486"/>
        <end position="496"/>
    </location>
</feature>
<feature type="region of interest" description="Disordered" evidence="1">
    <location>
        <begin position="481"/>
        <end position="504"/>
    </location>
</feature>
<dbReference type="GO" id="GO:0006357">
    <property type="term" value="P:regulation of transcription by RNA polymerase II"/>
    <property type="evidence" value="ECO:0007669"/>
    <property type="project" value="TreeGrafter"/>
</dbReference>
<feature type="compositionally biased region" description="Pro residues" evidence="1">
    <location>
        <begin position="1474"/>
        <end position="1483"/>
    </location>
</feature>
<feature type="compositionally biased region" description="Gly residues" evidence="1">
    <location>
        <begin position="270"/>
        <end position="279"/>
    </location>
</feature>
<feature type="region of interest" description="Disordered" evidence="1">
    <location>
        <begin position="1652"/>
        <end position="1698"/>
    </location>
</feature>